<name>A0A833SEW5_PHYIN</name>
<protein>
    <submittedName>
        <fullName evidence="1">Uncharacterized protein</fullName>
    </submittedName>
</protein>
<accession>A0A833SEW5</accession>
<keyword evidence="2" id="KW-1185">Reference proteome</keyword>
<reference evidence="1" key="1">
    <citation type="submission" date="2020-04" db="EMBL/GenBank/DDBJ databases">
        <title>Hybrid Assembly of Korean Phytophthora infestans isolates.</title>
        <authorList>
            <person name="Prokchorchik M."/>
            <person name="Lee Y."/>
            <person name="Seo J."/>
            <person name="Cho J.-H."/>
            <person name="Park Y.-E."/>
            <person name="Jang D.-C."/>
            <person name="Im J.-S."/>
            <person name="Choi J.-G."/>
            <person name="Park H.-J."/>
            <person name="Lee G.-B."/>
            <person name="Lee Y.-G."/>
            <person name="Hong S.-Y."/>
            <person name="Cho K."/>
            <person name="Sohn K.H."/>
        </authorList>
    </citation>
    <scope>NUCLEOTIDE SEQUENCE</scope>
    <source>
        <strain evidence="1">KR_1_A1</strain>
    </source>
</reference>
<evidence type="ECO:0000313" key="1">
    <source>
        <dbReference type="EMBL" id="KAF4032423.1"/>
    </source>
</evidence>
<gene>
    <name evidence="1" type="ORF">GN244_ATG15736</name>
</gene>
<dbReference type="Proteomes" id="UP000602510">
    <property type="component" value="Unassembled WGS sequence"/>
</dbReference>
<comment type="caution">
    <text evidence="1">The sequence shown here is derived from an EMBL/GenBank/DDBJ whole genome shotgun (WGS) entry which is preliminary data.</text>
</comment>
<sequence length="110" mass="11118">MAATDTSTGTVVSIAIGSLTWSAGPARVADLIARIGSRSGADTELCSGGRASGLDRLTLSTGRGSTALISSNHTEVVGSCCSDTTDCGGNTGEATRVHRCVRKAMRLLTC</sequence>
<proteinExistence type="predicted"/>
<dbReference type="AlphaFoldDB" id="A0A833SEW5"/>
<evidence type="ECO:0000313" key="2">
    <source>
        <dbReference type="Proteomes" id="UP000602510"/>
    </source>
</evidence>
<dbReference type="EMBL" id="WSZM01000492">
    <property type="protein sequence ID" value="KAF4032423.1"/>
    <property type="molecule type" value="Genomic_DNA"/>
</dbReference>
<organism evidence="1 2">
    <name type="scientific">Phytophthora infestans</name>
    <name type="common">Potato late blight agent</name>
    <name type="synonym">Botrytis infestans</name>
    <dbReference type="NCBI Taxonomy" id="4787"/>
    <lineage>
        <taxon>Eukaryota</taxon>
        <taxon>Sar</taxon>
        <taxon>Stramenopiles</taxon>
        <taxon>Oomycota</taxon>
        <taxon>Peronosporomycetes</taxon>
        <taxon>Peronosporales</taxon>
        <taxon>Peronosporaceae</taxon>
        <taxon>Phytophthora</taxon>
    </lineage>
</organism>